<name>A0A3R7SZI7_PENVA</name>
<evidence type="ECO:0000313" key="3">
    <source>
        <dbReference type="Proteomes" id="UP000283509"/>
    </source>
</evidence>
<dbReference type="AlphaFoldDB" id="A0A3R7SZI7"/>
<organism evidence="2 3">
    <name type="scientific">Penaeus vannamei</name>
    <name type="common">Whiteleg shrimp</name>
    <name type="synonym">Litopenaeus vannamei</name>
    <dbReference type="NCBI Taxonomy" id="6689"/>
    <lineage>
        <taxon>Eukaryota</taxon>
        <taxon>Metazoa</taxon>
        <taxon>Ecdysozoa</taxon>
        <taxon>Arthropoda</taxon>
        <taxon>Crustacea</taxon>
        <taxon>Multicrustacea</taxon>
        <taxon>Malacostraca</taxon>
        <taxon>Eumalacostraca</taxon>
        <taxon>Eucarida</taxon>
        <taxon>Decapoda</taxon>
        <taxon>Dendrobranchiata</taxon>
        <taxon>Penaeoidea</taxon>
        <taxon>Penaeidae</taxon>
        <taxon>Penaeus</taxon>
    </lineage>
</organism>
<comment type="caution">
    <text evidence="2">The sequence shown here is derived from an EMBL/GenBank/DDBJ whole genome shotgun (WGS) entry which is preliminary data.</text>
</comment>
<sequence>MNLQPRNGSAPISLGSLGNRAYPRLAVPDGPLKKILLWNDFYGKLDYGFGTGRGPFQAAGCRVDACVVIIDRNLFPLEELDALVWHTSSHTSHLIPILTHPPHTSLSSLNHLIPPTLTLPLLSPSPVPPHTSLTTPHTPPLSPYPISSPSPTHPHLTHPHTPPPHPTLPLLTLSTTSYLPTLLILLGVLTLPPHTRHPHPTPPFSIPHLIPLQPLLILPHILSSHHLIPLQPLLILPGVLTPGMCSWRGNLLDTITHTFWMSFEVTD</sequence>
<accession>A0A3R7SZI7</accession>
<reference evidence="2 3" key="2">
    <citation type="submission" date="2019-01" db="EMBL/GenBank/DDBJ databases">
        <title>The decoding of complex shrimp genome reveals the adaptation for benthos swimmer, frequently molting mechanism and breeding impact on genome.</title>
        <authorList>
            <person name="Sun Y."/>
            <person name="Gao Y."/>
            <person name="Yu Y."/>
        </authorList>
    </citation>
    <scope>NUCLEOTIDE SEQUENCE [LARGE SCALE GENOMIC DNA]</scope>
    <source>
        <tissue evidence="2">Muscle</tissue>
    </source>
</reference>
<feature type="compositionally biased region" description="Pro residues" evidence="1">
    <location>
        <begin position="137"/>
        <end position="152"/>
    </location>
</feature>
<dbReference type="OrthoDB" id="427096at2759"/>
<evidence type="ECO:0000256" key="1">
    <source>
        <dbReference type="SAM" id="MobiDB-lite"/>
    </source>
</evidence>
<keyword evidence="3" id="KW-1185">Reference proteome</keyword>
<feature type="region of interest" description="Disordered" evidence="1">
    <location>
        <begin position="127"/>
        <end position="164"/>
    </location>
</feature>
<dbReference type="EMBL" id="QCYY01000742">
    <property type="protein sequence ID" value="ROT83084.1"/>
    <property type="molecule type" value="Genomic_DNA"/>
</dbReference>
<proteinExistence type="predicted"/>
<protein>
    <submittedName>
        <fullName evidence="2">Uncharacterized protein</fullName>
    </submittedName>
</protein>
<dbReference type="Proteomes" id="UP000283509">
    <property type="component" value="Unassembled WGS sequence"/>
</dbReference>
<gene>
    <name evidence="2" type="ORF">C7M84_023751</name>
</gene>
<evidence type="ECO:0000313" key="2">
    <source>
        <dbReference type="EMBL" id="ROT83084.1"/>
    </source>
</evidence>
<reference evidence="2 3" key="1">
    <citation type="submission" date="2018-04" db="EMBL/GenBank/DDBJ databases">
        <authorList>
            <person name="Zhang X."/>
            <person name="Yuan J."/>
            <person name="Li F."/>
            <person name="Xiang J."/>
        </authorList>
    </citation>
    <scope>NUCLEOTIDE SEQUENCE [LARGE SCALE GENOMIC DNA]</scope>
    <source>
        <tissue evidence="2">Muscle</tissue>
    </source>
</reference>